<dbReference type="PANTHER" id="PTHR22895:SF0">
    <property type="entry name" value="ARMADILLO REPEAT-CONTAINING PROTEIN 6"/>
    <property type="match status" value="1"/>
</dbReference>
<evidence type="ECO:0000313" key="3">
    <source>
        <dbReference type="Proteomes" id="UP000076420"/>
    </source>
</evidence>
<dbReference type="EnsemblMetazoa" id="BGLB034474-RA">
    <property type="protein sequence ID" value="BGLB034474-PA"/>
    <property type="gene ID" value="BGLB034474"/>
</dbReference>
<dbReference type="SUPFAM" id="SSF48371">
    <property type="entry name" value="ARM repeat"/>
    <property type="match status" value="1"/>
</dbReference>
<evidence type="ECO:0000256" key="1">
    <source>
        <dbReference type="ARBA" id="ARBA00022737"/>
    </source>
</evidence>
<sequence length="461" mass="51555">MGNCCQRCLTDRSLEETRSKGVSTESYEYSNRFDVLESEKVESPTWFQQFTPNVAEIRPQSQVYHHKVSLSVPVCTVGKDRPSTFTTLELIRRELNKVFPDIAVKEKDQNGDVALVNQWQERTKDATQKHRFTKQTNVTINAQKHRFTKQTNLTINAQKHRFTESGQITPSIETCIECMKKNPDDFSKQLIYSEHIGTLAEQESLSFLLCKSDAIACLLTALKTFPDKLELNLTVFSCLLKLASVSAANCSHIVEHDGVSVIKNTLRRFTDSTELLRLVLRTTKFISAAEELVATLSGCDLHCEIFQALYRHTADRDVVTETCYILGNLLFAEKTGQQLLRFGGLPTIISLVEKYSDDVIIMENVCKVLGCFANNDQTHLAVCQAGATQVIVKVLTSAISSVPVFESSLWALACLTVSESTCQDVVALGGVDTVLNILTEHPLCELVQLYGTRTLYNISTF</sequence>
<organism evidence="2 3">
    <name type="scientific">Biomphalaria glabrata</name>
    <name type="common">Bloodfluke planorb</name>
    <name type="synonym">Freshwater snail</name>
    <dbReference type="NCBI Taxonomy" id="6526"/>
    <lineage>
        <taxon>Eukaryota</taxon>
        <taxon>Metazoa</taxon>
        <taxon>Spiralia</taxon>
        <taxon>Lophotrochozoa</taxon>
        <taxon>Mollusca</taxon>
        <taxon>Gastropoda</taxon>
        <taxon>Heterobranchia</taxon>
        <taxon>Euthyneura</taxon>
        <taxon>Panpulmonata</taxon>
        <taxon>Hygrophila</taxon>
        <taxon>Lymnaeoidea</taxon>
        <taxon>Planorbidae</taxon>
        <taxon>Biomphalaria</taxon>
    </lineage>
</organism>
<evidence type="ECO:0000313" key="2">
    <source>
        <dbReference type="EnsemblMetazoa" id="BGLB034474-PA"/>
    </source>
</evidence>
<dbReference type="Gene3D" id="1.25.10.10">
    <property type="entry name" value="Leucine-rich Repeat Variant"/>
    <property type="match status" value="2"/>
</dbReference>
<dbReference type="PANTHER" id="PTHR22895">
    <property type="entry name" value="ARMADILLO REPEAT-CONTAINING PROTEIN 6"/>
    <property type="match status" value="1"/>
</dbReference>
<dbReference type="InterPro" id="IPR000225">
    <property type="entry name" value="Armadillo"/>
</dbReference>
<dbReference type="VEuPathDB" id="VectorBase:BGLB034474"/>
<reference evidence="2" key="1">
    <citation type="submission" date="2020-05" db="UniProtKB">
        <authorList>
            <consortium name="EnsemblMetazoa"/>
        </authorList>
    </citation>
    <scope>IDENTIFICATION</scope>
    <source>
        <strain evidence="2">BB02</strain>
    </source>
</reference>
<dbReference type="InterPro" id="IPR011989">
    <property type="entry name" value="ARM-like"/>
</dbReference>
<keyword evidence="1" id="KW-0677">Repeat</keyword>
<dbReference type="VEuPathDB" id="VectorBase:BGLAX_051462"/>
<dbReference type="Proteomes" id="UP000076420">
    <property type="component" value="Unassembled WGS sequence"/>
</dbReference>
<proteinExistence type="predicted"/>
<name>A0A2C9LSG6_BIOGL</name>
<dbReference type="KEGG" id="bgt:106066684"/>
<accession>A0A2C9LSG6</accession>
<dbReference type="AlphaFoldDB" id="A0A2C9LSG6"/>
<dbReference type="STRING" id="6526.A0A2C9LSG6"/>
<dbReference type="InterPro" id="IPR016024">
    <property type="entry name" value="ARM-type_fold"/>
</dbReference>
<dbReference type="SMART" id="SM00185">
    <property type="entry name" value="ARM"/>
    <property type="match status" value="2"/>
</dbReference>
<evidence type="ECO:0008006" key="4">
    <source>
        <dbReference type="Google" id="ProtNLM"/>
    </source>
</evidence>
<gene>
    <name evidence="2" type="primary">106066684</name>
</gene>
<protein>
    <recommendedName>
        <fullName evidence="4">Armadillo repeat-containing domain-containing protein</fullName>
    </recommendedName>
</protein>